<keyword evidence="1 6" id="KW-0732">Signal</keyword>
<dbReference type="AlphaFoldDB" id="A0AAV3PZM9"/>
<evidence type="ECO:0000256" key="4">
    <source>
        <dbReference type="ARBA" id="ARBA00035011"/>
    </source>
</evidence>
<evidence type="ECO:0000256" key="1">
    <source>
        <dbReference type="ARBA" id="ARBA00022729"/>
    </source>
</evidence>
<dbReference type="Pfam" id="PF02298">
    <property type="entry name" value="Cu_bind_like"/>
    <property type="match status" value="1"/>
</dbReference>
<dbReference type="PANTHER" id="PTHR33021:SF231">
    <property type="entry name" value="EARLY NODULIN-LIKE PROTEIN 17"/>
    <property type="match status" value="1"/>
</dbReference>
<dbReference type="GO" id="GO:0009055">
    <property type="term" value="F:electron transfer activity"/>
    <property type="evidence" value="ECO:0007669"/>
    <property type="project" value="InterPro"/>
</dbReference>
<gene>
    <name evidence="8" type="ORF">LIER_38420</name>
</gene>
<dbReference type="PROSITE" id="PS51485">
    <property type="entry name" value="PHYTOCYANIN"/>
    <property type="match status" value="1"/>
</dbReference>
<feature type="domain" description="Phytocyanin" evidence="7">
    <location>
        <begin position="27"/>
        <end position="127"/>
    </location>
</feature>
<accession>A0AAV3PZM9</accession>
<dbReference type="Proteomes" id="UP001454036">
    <property type="component" value="Unassembled WGS sequence"/>
</dbReference>
<proteinExistence type="inferred from homology"/>
<feature type="signal peptide" evidence="6">
    <location>
        <begin position="1"/>
        <end position="26"/>
    </location>
</feature>
<protein>
    <recommendedName>
        <fullName evidence="7">Phytocyanin domain-containing protein</fullName>
    </recommendedName>
</protein>
<reference evidence="8 9" key="1">
    <citation type="submission" date="2024-01" db="EMBL/GenBank/DDBJ databases">
        <title>The complete chloroplast genome sequence of Lithospermum erythrorhizon: insights into the phylogenetic relationship among Boraginaceae species and the maternal lineages of purple gromwells.</title>
        <authorList>
            <person name="Okada T."/>
            <person name="Watanabe K."/>
        </authorList>
    </citation>
    <scope>NUCLEOTIDE SEQUENCE [LARGE SCALE GENOMIC DNA]</scope>
</reference>
<sequence>MEGLRKMVFVVGCFLMMSFMVQEASAVRYIVGSKMGWSPTVNYTVWARDIPFYKGDWLFFVYDRNQQNVLEVNKTNFELCNAEHFLQNWTTGAGRDVVPLNVTKTYYFISGKGSCYSGMKVAIHVHNPPPPPSAAPMKSAGVPHLSSSLKSRILMPSLFTIAAVWDAFIFLW</sequence>
<name>A0AAV3PZM9_LITER</name>
<comment type="caution">
    <text evidence="8">The sequence shown here is derived from an EMBL/GenBank/DDBJ whole genome shotgun (WGS) entry which is preliminary data.</text>
</comment>
<feature type="chain" id="PRO_5043573511" description="Phytocyanin domain-containing protein" evidence="6">
    <location>
        <begin position="27"/>
        <end position="172"/>
    </location>
</feature>
<dbReference type="Gene3D" id="2.60.40.420">
    <property type="entry name" value="Cupredoxins - blue copper proteins"/>
    <property type="match status" value="1"/>
</dbReference>
<evidence type="ECO:0000256" key="3">
    <source>
        <dbReference type="ARBA" id="ARBA00023180"/>
    </source>
</evidence>
<evidence type="ECO:0000313" key="9">
    <source>
        <dbReference type="Proteomes" id="UP001454036"/>
    </source>
</evidence>
<evidence type="ECO:0000259" key="7">
    <source>
        <dbReference type="PROSITE" id="PS51485"/>
    </source>
</evidence>
<keyword evidence="9" id="KW-1185">Reference proteome</keyword>
<dbReference type="InterPro" id="IPR039391">
    <property type="entry name" value="Phytocyanin-like"/>
</dbReference>
<evidence type="ECO:0000256" key="6">
    <source>
        <dbReference type="SAM" id="SignalP"/>
    </source>
</evidence>
<dbReference type="PANTHER" id="PTHR33021">
    <property type="entry name" value="BLUE COPPER PROTEIN"/>
    <property type="match status" value="1"/>
</dbReference>
<dbReference type="GO" id="GO:0005886">
    <property type="term" value="C:plasma membrane"/>
    <property type="evidence" value="ECO:0007669"/>
    <property type="project" value="TreeGrafter"/>
</dbReference>
<keyword evidence="2" id="KW-1015">Disulfide bond</keyword>
<dbReference type="InterPro" id="IPR003245">
    <property type="entry name" value="Phytocyanin_dom"/>
</dbReference>
<evidence type="ECO:0000313" key="8">
    <source>
        <dbReference type="EMBL" id="GAA0157229.1"/>
    </source>
</evidence>
<dbReference type="FunFam" id="2.60.40.420:FF:000018">
    <property type="entry name" value="Lamin-like protein"/>
    <property type="match status" value="1"/>
</dbReference>
<organism evidence="8 9">
    <name type="scientific">Lithospermum erythrorhizon</name>
    <name type="common">Purple gromwell</name>
    <name type="synonym">Lithospermum officinale var. erythrorhizon</name>
    <dbReference type="NCBI Taxonomy" id="34254"/>
    <lineage>
        <taxon>Eukaryota</taxon>
        <taxon>Viridiplantae</taxon>
        <taxon>Streptophyta</taxon>
        <taxon>Embryophyta</taxon>
        <taxon>Tracheophyta</taxon>
        <taxon>Spermatophyta</taxon>
        <taxon>Magnoliopsida</taxon>
        <taxon>eudicotyledons</taxon>
        <taxon>Gunneridae</taxon>
        <taxon>Pentapetalae</taxon>
        <taxon>asterids</taxon>
        <taxon>lamiids</taxon>
        <taxon>Boraginales</taxon>
        <taxon>Boraginaceae</taxon>
        <taxon>Boraginoideae</taxon>
        <taxon>Lithospermeae</taxon>
        <taxon>Lithospermum</taxon>
    </lineage>
</organism>
<evidence type="ECO:0000256" key="2">
    <source>
        <dbReference type="ARBA" id="ARBA00023157"/>
    </source>
</evidence>
<dbReference type="InterPro" id="IPR008972">
    <property type="entry name" value="Cupredoxin"/>
</dbReference>
<dbReference type="EMBL" id="BAABME010019453">
    <property type="protein sequence ID" value="GAA0157229.1"/>
    <property type="molecule type" value="Genomic_DNA"/>
</dbReference>
<dbReference type="SUPFAM" id="SSF49503">
    <property type="entry name" value="Cupredoxins"/>
    <property type="match status" value="1"/>
</dbReference>
<evidence type="ECO:0000256" key="5">
    <source>
        <dbReference type="ARBA" id="ARBA00037626"/>
    </source>
</evidence>
<comment type="function">
    <text evidence="5">May act as a carbohydrate transporter.</text>
</comment>
<keyword evidence="3" id="KW-0325">Glycoprotein</keyword>
<comment type="similarity">
    <text evidence="4">Belongs to the early nodulin-like (ENODL) family.</text>
</comment>